<evidence type="ECO:0000313" key="1">
    <source>
        <dbReference type="EMBL" id="EDP16580.1"/>
    </source>
</evidence>
<evidence type="ECO:0000313" key="2">
    <source>
        <dbReference type="Proteomes" id="UP000005396"/>
    </source>
</evidence>
<dbReference type="HOGENOM" id="CLU_056705_1_0_9"/>
<dbReference type="InterPro" id="IPR029465">
    <property type="entry name" value="ATPgrasp_TupA"/>
</dbReference>
<proteinExistence type="predicted"/>
<accession>A8RSJ9</accession>
<gene>
    <name evidence="1" type="ORF">CLOBOL_03348</name>
</gene>
<dbReference type="eggNOG" id="COG3307">
    <property type="taxonomic scope" value="Bacteria"/>
</dbReference>
<protein>
    <recommendedName>
        <fullName evidence="3">Glycosyl transferase</fullName>
    </recommendedName>
</protein>
<dbReference type="Pfam" id="PF14305">
    <property type="entry name" value="ATPgrasp_TupA"/>
    <property type="match status" value="1"/>
</dbReference>
<evidence type="ECO:0008006" key="3">
    <source>
        <dbReference type="Google" id="ProtNLM"/>
    </source>
</evidence>
<sequence length="181" mass="21456">MIVKNKNLLDKKAAKVKIENCLKQNFYCIGREWPYKNVKPRIIAEKYMEDAETGELRDYKFFCFNGEPKAMFIASDRNSGHVKFDYYDMEFNHLDITQKYPNAEIPNKKPNCFNEMIVLAEKLSFGIPHVRVDLYEVNGNIYFGEMTFFHFSGFIPFRPNNWDKVFGDWLILPAKKVKRQL</sequence>
<dbReference type="EMBL" id="ABCC02000029">
    <property type="protein sequence ID" value="EDP16580.1"/>
    <property type="molecule type" value="Genomic_DNA"/>
</dbReference>
<dbReference type="Proteomes" id="UP000005396">
    <property type="component" value="Unassembled WGS sequence"/>
</dbReference>
<name>A8RSJ9_ENTBW</name>
<organism evidence="1 2">
    <name type="scientific">Enterocloster bolteae (strain ATCC BAA-613 / DSM 15670 / CCUG 46953 / JCM 12243 / WAL 16351)</name>
    <name type="common">Clostridium bolteae</name>
    <dbReference type="NCBI Taxonomy" id="411902"/>
    <lineage>
        <taxon>Bacteria</taxon>
        <taxon>Bacillati</taxon>
        <taxon>Bacillota</taxon>
        <taxon>Clostridia</taxon>
        <taxon>Lachnospirales</taxon>
        <taxon>Lachnospiraceae</taxon>
        <taxon>Enterocloster</taxon>
    </lineage>
</organism>
<reference evidence="1 2" key="1">
    <citation type="submission" date="2007-08" db="EMBL/GenBank/DDBJ databases">
        <authorList>
            <person name="Fulton L."/>
            <person name="Clifton S."/>
            <person name="Fulton B."/>
            <person name="Xu J."/>
            <person name="Minx P."/>
            <person name="Pepin K.H."/>
            <person name="Johnson M."/>
            <person name="Thiruvilangam P."/>
            <person name="Bhonagiri V."/>
            <person name="Nash W.E."/>
            <person name="Mardis E.R."/>
            <person name="Wilson R.K."/>
        </authorList>
    </citation>
    <scope>NUCLEOTIDE SEQUENCE [LARGE SCALE GENOMIC DNA]</scope>
    <source>
        <strain evidence="2">ATCC BAA-613 / DSM 15670 / CCUG 46953 / JCM 12243 / WAL 16351</strain>
    </source>
</reference>
<dbReference type="PaxDb" id="411902-CLOBOL_03348"/>
<reference evidence="1 2" key="2">
    <citation type="submission" date="2007-09" db="EMBL/GenBank/DDBJ databases">
        <title>Draft genome sequence of Clostridium bolteae (ATCC BAA-613).</title>
        <authorList>
            <person name="Sudarsanam P."/>
            <person name="Ley R."/>
            <person name="Guruge J."/>
            <person name="Turnbaugh P.J."/>
            <person name="Mahowald M."/>
            <person name="Liep D."/>
            <person name="Gordon J."/>
        </authorList>
    </citation>
    <scope>NUCLEOTIDE SEQUENCE [LARGE SCALE GENOMIC DNA]</scope>
    <source>
        <strain evidence="2">ATCC BAA-613 / DSM 15670 / CCUG 46953 / JCM 12243 / WAL 16351</strain>
    </source>
</reference>
<comment type="caution">
    <text evidence="1">The sequence shown here is derived from an EMBL/GenBank/DDBJ whole genome shotgun (WGS) entry which is preliminary data.</text>
</comment>
<dbReference type="AlphaFoldDB" id="A8RSJ9"/>